<dbReference type="CDD" id="cd03043">
    <property type="entry name" value="GST_N_1"/>
    <property type="match status" value="1"/>
</dbReference>
<dbReference type="PANTHER" id="PTHR42673">
    <property type="entry name" value="MALEYLACETOACETATE ISOMERASE"/>
    <property type="match status" value="1"/>
</dbReference>
<dbReference type="GO" id="GO:0004364">
    <property type="term" value="F:glutathione transferase activity"/>
    <property type="evidence" value="ECO:0007669"/>
    <property type="project" value="TreeGrafter"/>
</dbReference>
<evidence type="ECO:0000313" key="2">
    <source>
        <dbReference type="EMBL" id="EED35983.1"/>
    </source>
</evidence>
<dbReference type="Gene3D" id="3.40.30.10">
    <property type="entry name" value="Glutaredoxin"/>
    <property type="match status" value="1"/>
</dbReference>
<dbReference type="Pfam" id="PF13409">
    <property type="entry name" value="GST_N_2"/>
    <property type="match status" value="1"/>
</dbReference>
<dbReference type="InterPro" id="IPR004045">
    <property type="entry name" value="Glutathione_S-Trfase_N"/>
</dbReference>
<dbReference type="GO" id="GO:0006559">
    <property type="term" value="P:L-phenylalanine catabolic process"/>
    <property type="evidence" value="ECO:0007669"/>
    <property type="project" value="TreeGrafter"/>
</dbReference>
<accession>B8KTY0</accession>
<dbReference type="GO" id="GO:0016034">
    <property type="term" value="F:maleylacetoacetate isomerase activity"/>
    <property type="evidence" value="ECO:0007669"/>
    <property type="project" value="TreeGrafter"/>
</dbReference>
<sequence>MSDSATLYIGNRNYSSWSMRAWLALRFMEYPFSSVRIPLDTPEFDARIGDISAARRVPVLVVGGQTIWDSLAICETVAESARTGAWPADPALRAHARSAVAEMHSGFASLRAAMPMNIRAQRKIAPEPDIASAIESDIDRVFALWSEALALCGDDNGWLYGEKSIADAFFAPIVFRFLTYGVDISRRHQPWVHQLLSNPDVKSWVDEARLETEVVDADEAGIEA</sequence>
<dbReference type="STRING" id="565045.NOR51B_1931"/>
<evidence type="ECO:0000259" key="1">
    <source>
        <dbReference type="PROSITE" id="PS50404"/>
    </source>
</evidence>
<name>B8KTY0_9GAMM</name>
<keyword evidence="2" id="KW-0808">Transferase</keyword>
<keyword evidence="3" id="KW-1185">Reference proteome</keyword>
<dbReference type="SUPFAM" id="SSF52833">
    <property type="entry name" value="Thioredoxin-like"/>
    <property type="match status" value="1"/>
</dbReference>
<dbReference type="OrthoDB" id="9799538at2"/>
<dbReference type="eggNOG" id="COG0625">
    <property type="taxonomic scope" value="Bacteria"/>
</dbReference>
<organism evidence="2 3">
    <name type="scientific">Luminiphilus syltensis NOR5-1B</name>
    <dbReference type="NCBI Taxonomy" id="565045"/>
    <lineage>
        <taxon>Bacteria</taxon>
        <taxon>Pseudomonadati</taxon>
        <taxon>Pseudomonadota</taxon>
        <taxon>Gammaproteobacteria</taxon>
        <taxon>Cellvibrionales</taxon>
        <taxon>Halieaceae</taxon>
        <taxon>Luminiphilus</taxon>
    </lineage>
</organism>
<dbReference type="RefSeq" id="WP_009020727.1">
    <property type="nucleotide sequence ID" value="NZ_DS999411.1"/>
</dbReference>
<dbReference type="AlphaFoldDB" id="B8KTY0"/>
<evidence type="ECO:0000313" key="3">
    <source>
        <dbReference type="Proteomes" id="UP000004699"/>
    </source>
</evidence>
<dbReference type="SUPFAM" id="SSF47616">
    <property type="entry name" value="GST C-terminal domain-like"/>
    <property type="match status" value="1"/>
</dbReference>
<dbReference type="CDD" id="cd03194">
    <property type="entry name" value="GST_C_3"/>
    <property type="match status" value="1"/>
</dbReference>
<dbReference type="GO" id="GO:0006749">
    <property type="term" value="P:glutathione metabolic process"/>
    <property type="evidence" value="ECO:0007669"/>
    <property type="project" value="TreeGrafter"/>
</dbReference>
<dbReference type="HOGENOM" id="CLU_070658_0_0_6"/>
<dbReference type="Gene3D" id="1.20.1050.10">
    <property type="match status" value="1"/>
</dbReference>
<dbReference type="PANTHER" id="PTHR42673:SF4">
    <property type="entry name" value="MALEYLACETOACETATE ISOMERASE"/>
    <property type="match status" value="1"/>
</dbReference>
<protein>
    <submittedName>
        <fullName evidence="2">Glutathione S-transferase family protein</fullName>
    </submittedName>
</protein>
<feature type="domain" description="GST N-terminal" evidence="1">
    <location>
        <begin position="3"/>
        <end position="85"/>
    </location>
</feature>
<reference evidence="3" key="1">
    <citation type="journal article" date="2013" name="BMC Microbiol.">
        <title>Taxonomy and evolution of bacteriochlorophyll a-containing members of the OM60/NOR5 clade of marine gammaproteobacteria: description of Luminiphilus syltensis gen. nov., sp. nov., reclassification of Haliea rubra as Pseudohaliea rubra gen. nov., comb. nov., and emendation of Chromatocurvus halotolerans.</title>
        <authorList>
            <person name="Spring S."/>
            <person name="Riedel T."/>
            <person name="Sproer C."/>
            <person name="Yan S."/>
            <person name="Harder J."/>
            <person name="Fuchs B.M."/>
        </authorList>
    </citation>
    <scope>NUCLEOTIDE SEQUENCE [LARGE SCALE GENOMIC DNA]</scope>
    <source>
        <strain evidence="3">NOR51-B</strain>
    </source>
</reference>
<dbReference type="PROSITE" id="PS50404">
    <property type="entry name" value="GST_NTER"/>
    <property type="match status" value="1"/>
</dbReference>
<dbReference type="Proteomes" id="UP000004699">
    <property type="component" value="Unassembled WGS sequence"/>
</dbReference>
<dbReference type="EMBL" id="DS999411">
    <property type="protein sequence ID" value="EED35983.1"/>
    <property type="molecule type" value="Genomic_DNA"/>
</dbReference>
<dbReference type="InterPro" id="IPR036282">
    <property type="entry name" value="Glutathione-S-Trfase_C_sf"/>
</dbReference>
<dbReference type="InterPro" id="IPR036249">
    <property type="entry name" value="Thioredoxin-like_sf"/>
</dbReference>
<proteinExistence type="predicted"/>
<gene>
    <name evidence="2" type="ORF">NOR51B_1931</name>
</gene>